<accession>A0A4C1ZHI5</accession>
<gene>
    <name evidence="2" type="ORF">EVAR_89877_1</name>
</gene>
<feature type="region of interest" description="Disordered" evidence="1">
    <location>
        <begin position="1"/>
        <end position="58"/>
    </location>
</feature>
<dbReference type="EMBL" id="BGZK01001921">
    <property type="protein sequence ID" value="GBP88301.1"/>
    <property type="molecule type" value="Genomic_DNA"/>
</dbReference>
<organism evidence="2 3">
    <name type="scientific">Eumeta variegata</name>
    <name type="common">Bagworm moth</name>
    <name type="synonym">Eumeta japonica</name>
    <dbReference type="NCBI Taxonomy" id="151549"/>
    <lineage>
        <taxon>Eukaryota</taxon>
        <taxon>Metazoa</taxon>
        <taxon>Ecdysozoa</taxon>
        <taxon>Arthropoda</taxon>
        <taxon>Hexapoda</taxon>
        <taxon>Insecta</taxon>
        <taxon>Pterygota</taxon>
        <taxon>Neoptera</taxon>
        <taxon>Endopterygota</taxon>
        <taxon>Lepidoptera</taxon>
        <taxon>Glossata</taxon>
        <taxon>Ditrysia</taxon>
        <taxon>Tineoidea</taxon>
        <taxon>Psychidae</taxon>
        <taxon>Oiketicinae</taxon>
        <taxon>Eumeta</taxon>
    </lineage>
</organism>
<sequence>MRSGGRAGRRHADSVRGETGLKLRLVRGSERMYAQAGPSSPRPRTLRPAIVPWQRSRRKTDARTKKYYIPLCGYRNDDLPALPRTDP</sequence>
<evidence type="ECO:0000313" key="3">
    <source>
        <dbReference type="Proteomes" id="UP000299102"/>
    </source>
</evidence>
<feature type="compositionally biased region" description="Basic and acidic residues" evidence="1">
    <location>
        <begin position="10"/>
        <end position="21"/>
    </location>
</feature>
<keyword evidence="3" id="KW-1185">Reference proteome</keyword>
<evidence type="ECO:0000313" key="2">
    <source>
        <dbReference type="EMBL" id="GBP88301.1"/>
    </source>
</evidence>
<dbReference type="AlphaFoldDB" id="A0A4C1ZHI5"/>
<name>A0A4C1ZHI5_EUMVA</name>
<evidence type="ECO:0000256" key="1">
    <source>
        <dbReference type="SAM" id="MobiDB-lite"/>
    </source>
</evidence>
<dbReference type="Proteomes" id="UP000299102">
    <property type="component" value="Unassembled WGS sequence"/>
</dbReference>
<comment type="caution">
    <text evidence="2">The sequence shown here is derived from an EMBL/GenBank/DDBJ whole genome shotgun (WGS) entry which is preliminary data.</text>
</comment>
<protein>
    <submittedName>
        <fullName evidence="2">Uncharacterized protein</fullName>
    </submittedName>
</protein>
<proteinExistence type="predicted"/>
<reference evidence="2 3" key="1">
    <citation type="journal article" date="2019" name="Commun. Biol.">
        <title>The bagworm genome reveals a unique fibroin gene that provides high tensile strength.</title>
        <authorList>
            <person name="Kono N."/>
            <person name="Nakamura H."/>
            <person name="Ohtoshi R."/>
            <person name="Tomita M."/>
            <person name="Numata K."/>
            <person name="Arakawa K."/>
        </authorList>
    </citation>
    <scope>NUCLEOTIDE SEQUENCE [LARGE SCALE GENOMIC DNA]</scope>
</reference>